<evidence type="ECO:0008006" key="4">
    <source>
        <dbReference type="Google" id="ProtNLM"/>
    </source>
</evidence>
<dbReference type="EMBL" id="BMMX01000001">
    <property type="protein sequence ID" value="GGK72527.1"/>
    <property type="molecule type" value="Genomic_DNA"/>
</dbReference>
<dbReference type="Proteomes" id="UP000656042">
    <property type="component" value="Unassembled WGS sequence"/>
</dbReference>
<name>A0A8J3BWJ9_9ACTN</name>
<evidence type="ECO:0000313" key="3">
    <source>
        <dbReference type="Proteomes" id="UP000656042"/>
    </source>
</evidence>
<keyword evidence="3" id="KW-1185">Reference proteome</keyword>
<gene>
    <name evidence="2" type="ORF">GCM10012284_02910</name>
</gene>
<dbReference type="RefSeq" id="WP_189077170.1">
    <property type="nucleotide sequence ID" value="NZ_BMMX01000001.1"/>
</dbReference>
<accession>A0A8J3BWJ9</accession>
<reference evidence="2" key="2">
    <citation type="submission" date="2020-09" db="EMBL/GenBank/DDBJ databases">
        <authorList>
            <person name="Sun Q."/>
            <person name="Zhou Y."/>
        </authorList>
    </citation>
    <scope>NUCLEOTIDE SEQUENCE</scope>
    <source>
        <strain evidence="2">CGMCC 4.7299</strain>
    </source>
</reference>
<organism evidence="2 3">
    <name type="scientific">Mangrovihabitans endophyticus</name>
    <dbReference type="NCBI Taxonomy" id="1751298"/>
    <lineage>
        <taxon>Bacteria</taxon>
        <taxon>Bacillati</taxon>
        <taxon>Actinomycetota</taxon>
        <taxon>Actinomycetes</taxon>
        <taxon>Micromonosporales</taxon>
        <taxon>Micromonosporaceae</taxon>
        <taxon>Mangrovihabitans</taxon>
    </lineage>
</organism>
<evidence type="ECO:0000313" key="2">
    <source>
        <dbReference type="EMBL" id="GGK72527.1"/>
    </source>
</evidence>
<evidence type="ECO:0000256" key="1">
    <source>
        <dbReference type="SAM" id="MobiDB-lite"/>
    </source>
</evidence>
<reference evidence="2" key="1">
    <citation type="journal article" date="2014" name="Int. J. Syst. Evol. Microbiol.">
        <title>Complete genome sequence of Corynebacterium casei LMG S-19264T (=DSM 44701T), isolated from a smear-ripened cheese.</title>
        <authorList>
            <consortium name="US DOE Joint Genome Institute (JGI-PGF)"/>
            <person name="Walter F."/>
            <person name="Albersmeier A."/>
            <person name="Kalinowski J."/>
            <person name="Ruckert C."/>
        </authorList>
    </citation>
    <scope>NUCLEOTIDE SEQUENCE</scope>
    <source>
        <strain evidence="2">CGMCC 4.7299</strain>
    </source>
</reference>
<dbReference type="AlphaFoldDB" id="A0A8J3BWJ9"/>
<protein>
    <recommendedName>
        <fullName evidence="4">Transposase</fullName>
    </recommendedName>
</protein>
<feature type="region of interest" description="Disordered" evidence="1">
    <location>
        <begin position="145"/>
        <end position="166"/>
    </location>
</feature>
<feature type="region of interest" description="Disordered" evidence="1">
    <location>
        <begin position="184"/>
        <end position="206"/>
    </location>
</feature>
<sequence length="206" mass="22469">MSARGSAGWLIFPGFRGVGIDVWRRQEAIDNGELPGVTSTELAELSKARRRIAELEAELAIQSPCRGFAEGGGAPKSPVRGHQTLAAEGFSVDLCCRVLDVSVSGYYAWRSRPPRDTPTASDLVNRQFDREARDLLWVTDTEHPTRTQVEPSAGVRPASLAAAPRAYRRGRPSRLLLPVRCDPFDDDALPGSMPRLRTGLRPPAAP</sequence>
<comment type="caution">
    <text evidence="2">The sequence shown here is derived from an EMBL/GenBank/DDBJ whole genome shotgun (WGS) entry which is preliminary data.</text>
</comment>
<proteinExistence type="predicted"/>